<evidence type="ECO:0000256" key="7">
    <source>
        <dbReference type="ARBA" id="ARBA00023170"/>
    </source>
</evidence>
<dbReference type="Proteomes" id="UP000887565">
    <property type="component" value="Unplaced"/>
</dbReference>
<evidence type="ECO:0000256" key="4">
    <source>
        <dbReference type="ARBA" id="ARBA00022989"/>
    </source>
</evidence>
<protein>
    <submittedName>
        <fullName evidence="12">G-protein coupled receptors family 1 profile domain-containing protein</fullName>
    </submittedName>
</protein>
<evidence type="ECO:0000256" key="3">
    <source>
        <dbReference type="ARBA" id="ARBA00022692"/>
    </source>
</evidence>
<evidence type="ECO:0000256" key="6">
    <source>
        <dbReference type="ARBA" id="ARBA00023136"/>
    </source>
</evidence>
<feature type="transmembrane region" description="Helical" evidence="9">
    <location>
        <begin position="102"/>
        <end position="125"/>
    </location>
</feature>
<dbReference type="PRINTS" id="PR00237">
    <property type="entry name" value="GPCRRHODOPSN"/>
</dbReference>
<dbReference type="PROSITE" id="PS50262">
    <property type="entry name" value="G_PROTEIN_RECEP_F1_2"/>
    <property type="match status" value="1"/>
</dbReference>
<dbReference type="WBParaSite" id="nRc.2.0.1.t32787-RA">
    <property type="protein sequence ID" value="nRc.2.0.1.t32787-RA"/>
    <property type="gene ID" value="nRc.2.0.1.g32787"/>
</dbReference>
<dbReference type="GO" id="GO:0005886">
    <property type="term" value="C:plasma membrane"/>
    <property type="evidence" value="ECO:0007669"/>
    <property type="project" value="UniProtKB-SubCell"/>
</dbReference>
<keyword evidence="8" id="KW-0807">Transducer</keyword>
<dbReference type="InterPro" id="IPR017452">
    <property type="entry name" value="GPCR_Rhodpsn_7TM"/>
</dbReference>
<keyword evidence="3 9" id="KW-0812">Transmembrane</keyword>
<comment type="subcellular location">
    <subcellularLocation>
        <location evidence="1">Cell membrane</location>
        <topology evidence="1">Multi-pass membrane protein</topology>
    </subcellularLocation>
</comment>
<keyword evidence="2" id="KW-1003">Cell membrane</keyword>
<evidence type="ECO:0000256" key="9">
    <source>
        <dbReference type="SAM" id="Phobius"/>
    </source>
</evidence>
<evidence type="ECO:0000256" key="5">
    <source>
        <dbReference type="ARBA" id="ARBA00023040"/>
    </source>
</evidence>
<name>A0A915K3J9_ROMCU</name>
<dbReference type="PANTHER" id="PTHR24228">
    <property type="entry name" value="B2 BRADYKININ RECEPTOR/ANGIOTENSIN II RECEPTOR"/>
    <property type="match status" value="1"/>
</dbReference>
<keyword evidence="7" id="KW-0675">Receptor</keyword>
<feature type="transmembrane region" description="Helical" evidence="9">
    <location>
        <begin position="145"/>
        <end position="167"/>
    </location>
</feature>
<keyword evidence="11" id="KW-1185">Reference proteome</keyword>
<feature type="domain" description="G-protein coupled receptors family 1 profile" evidence="10">
    <location>
        <begin position="45"/>
        <end position="130"/>
    </location>
</feature>
<dbReference type="SUPFAM" id="SSF81321">
    <property type="entry name" value="Family A G protein-coupled receptor-like"/>
    <property type="match status" value="1"/>
</dbReference>
<evidence type="ECO:0000256" key="1">
    <source>
        <dbReference type="ARBA" id="ARBA00004651"/>
    </source>
</evidence>
<dbReference type="InterPro" id="IPR000276">
    <property type="entry name" value="GPCR_Rhodpsn"/>
</dbReference>
<evidence type="ECO:0000256" key="8">
    <source>
        <dbReference type="ARBA" id="ARBA00023224"/>
    </source>
</evidence>
<keyword evidence="5" id="KW-0297">G-protein coupled receptor</keyword>
<dbReference type="AlphaFoldDB" id="A0A915K3J9"/>
<reference evidence="12" key="1">
    <citation type="submission" date="2022-11" db="UniProtKB">
        <authorList>
            <consortium name="WormBaseParasite"/>
        </authorList>
    </citation>
    <scope>IDENTIFICATION</scope>
</reference>
<evidence type="ECO:0000313" key="12">
    <source>
        <dbReference type="WBParaSite" id="nRc.2.0.1.t32787-RA"/>
    </source>
</evidence>
<evidence type="ECO:0000259" key="10">
    <source>
        <dbReference type="PROSITE" id="PS50262"/>
    </source>
</evidence>
<organism evidence="11 12">
    <name type="scientific">Romanomermis culicivorax</name>
    <name type="common">Nematode worm</name>
    <dbReference type="NCBI Taxonomy" id="13658"/>
    <lineage>
        <taxon>Eukaryota</taxon>
        <taxon>Metazoa</taxon>
        <taxon>Ecdysozoa</taxon>
        <taxon>Nematoda</taxon>
        <taxon>Enoplea</taxon>
        <taxon>Dorylaimia</taxon>
        <taxon>Mermithida</taxon>
        <taxon>Mermithoidea</taxon>
        <taxon>Mermithidae</taxon>
        <taxon>Romanomermis</taxon>
    </lineage>
</organism>
<dbReference type="Gene3D" id="1.20.1070.10">
    <property type="entry name" value="Rhodopsin 7-helix transmembrane proteins"/>
    <property type="match status" value="1"/>
</dbReference>
<dbReference type="Pfam" id="PF00001">
    <property type="entry name" value="7tm_1"/>
    <property type="match status" value="1"/>
</dbReference>
<evidence type="ECO:0000256" key="2">
    <source>
        <dbReference type="ARBA" id="ARBA00022475"/>
    </source>
</evidence>
<accession>A0A915K3J9</accession>
<keyword evidence="6 9" id="KW-0472">Membrane</keyword>
<keyword evidence="4 9" id="KW-1133">Transmembrane helix</keyword>
<feature type="transmembrane region" description="Helical" evidence="9">
    <location>
        <begin position="66"/>
        <end position="90"/>
    </location>
</feature>
<dbReference type="GO" id="GO:0004930">
    <property type="term" value="F:G protein-coupled receptor activity"/>
    <property type="evidence" value="ECO:0007669"/>
    <property type="project" value="UniProtKB-KW"/>
</dbReference>
<proteinExistence type="predicted"/>
<evidence type="ECO:0000313" key="11">
    <source>
        <dbReference type="Proteomes" id="UP000887565"/>
    </source>
</evidence>
<dbReference type="CDD" id="cd00637">
    <property type="entry name" value="7tm_classA_rhodopsin-like"/>
    <property type="match status" value="1"/>
</dbReference>
<feature type="transmembrane region" description="Helical" evidence="9">
    <location>
        <begin position="28"/>
        <end position="54"/>
    </location>
</feature>
<dbReference type="PANTHER" id="PTHR24228:SF75">
    <property type="entry name" value="G-PROTEIN COUPLED RECEPTORS FAMILY 1 PROFILE DOMAIN-CONTAINING PROTEIN"/>
    <property type="match status" value="1"/>
</dbReference>
<sequence length="248" mass="27825">MDFHVINETNDSYYDDLVKPGQPMPLYILFYVIIFGFCAVVGSVGNLLVILTILYDRTLRLTRNMFIISLALSDFFVSSVTMPASIAGVIYGHSWFEGHQALCTFVSTICAPGCVASMYSVAWIAVSSHMLKLCTLDTDLHSYAVFYACVLLVAILVAFLFYVKIYVNLRRCKLAKSVIVGKKSTNTKQIISNVEIVAMRKTDNVEITGAWQRKRAYNSKFDLTTYSFGHFPDSTHIAPINSMIFVEL</sequence>